<organism evidence="4">
    <name type="scientific">marine sediment metagenome</name>
    <dbReference type="NCBI Taxonomy" id="412755"/>
    <lineage>
        <taxon>unclassified sequences</taxon>
        <taxon>metagenomes</taxon>
        <taxon>ecological metagenomes</taxon>
    </lineage>
</organism>
<sequence>GVCRVIKGLRGARIGAIGARPAAFNTVRYSEKLLEASGISVETIDLSEILAQANRIQDTDQRVRDKVEEIRNYCPSKDVPEVAILKMAKLSLVISDWIKQNHLNAVAIQCWTALEEYYGIVPCTIMSMMSEALVPSACEVDVTGALSMYALQLASGTPSAIADWNNNYGDDQDKAVLFHCSNFPKSLLQDPQISFQDILAGTVGKENTFGACTGKIKPGPITFCRITTDDREGRVRSYVGEGEITEDLLETFGGWGVVKIGSM</sequence>
<dbReference type="PANTHER" id="PTHR36120">
    <property type="entry name" value="FUCOSE ISOMERASE"/>
    <property type="match status" value="1"/>
</dbReference>
<dbReference type="GO" id="GO:0006004">
    <property type="term" value="P:fucose metabolic process"/>
    <property type="evidence" value="ECO:0007669"/>
    <property type="project" value="InterPro"/>
</dbReference>
<keyword evidence="2" id="KW-0119">Carbohydrate metabolism</keyword>
<dbReference type="SUPFAM" id="SSF53743">
    <property type="entry name" value="FucI/AraA N-terminal and middle domains"/>
    <property type="match status" value="1"/>
</dbReference>
<evidence type="ECO:0000256" key="2">
    <source>
        <dbReference type="ARBA" id="ARBA00023277"/>
    </source>
</evidence>
<evidence type="ECO:0000259" key="3">
    <source>
        <dbReference type="Pfam" id="PF02952"/>
    </source>
</evidence>
<comment type="caution">
    <text evidence="4">The sequence shown here is derived from an EMBL/GenBank/DDBJ whole genome shotgun (WGS) entry which is preliminary data.</text>
</comment>
<feature type="domain" description="L-fucose isomerase C-terminal" evidence="3">
    <location>
        <begin position="177"/>
        <end position="260"/>
    </location>
</feature>
<dbReference type="InterPro" id="IPR015888">
    <property type="entry name" value="Fuc_isomerase_C"/>
</dbReference>
<proteinExistence type="predicted"/>
<dbReference type="GO" id="GO:0008736">
    <property type="term" value="F:L-fucose isomerase activity"/>
    <property type="evidence" value="ECO:0007669"/>
    <property type="project" value="InterPro"/>
</dbReference>
<dbReference type="EMBL" id="BARW01010818">
    <property type="protein sequence ID" value="GAI80831.1"/>
    <property type="molecule type" value="Genomic_DNA"/>
</dbReference>
<keyword evidence="1" id="KW-0413">Isomerase</keyword>
<name>X1SNV1_9ZZZZ</name>
<feature type="non-terminal residue" evidence="4">
    <location>
        <position position="1"/>
    </location>
</feature>
<accession>X1SNV1</accession>
<reference evidence="4" key="1">
    <citation type="journal article" date="2014" name="Front. Microbiol.">
        <title>High frequency of phylogenetically diverse reductive dehalogenase-homologous genes in deep subseafloor sedimentary metagenomes.</title>
        <authorList>
            <person name="Kawai M."/>
            <person name="Futagami T."/>
            <person name="Toyoda A."/>
            <person name="Takaki Y."/>
            <person name="Nishi S."/>
            <person name="Hori S."/>
            <person name="Arai W."/>
            <person name="Tsubouchi T."/>
            <person name="Morono Y."/>
            <person name="Uchiyama I."/>
            <person name="Ito T."/>
            <person name="Fujiyama A."/>
            <person name="Inagaki F."/>
            <person name="Takami H."/>
        </authorList>
    </citation>
    <scope>NUCLEOTIDE SEQUENCE</scope>
    <source>
        <strain evidence="4">Expedition CK06-06</strain>
    </source>
</reference>
<protein>
    <recommendedName>
        <fullName evidence="3">L-fucose isomerase C-terminal domain-containing protein</fullName>
    </recommendedName>
</protein>
<feature type="non-terminal residue" evidence="4">
    <location>
        <position position="263"/>
    </location>
</feature>
<dbReference type="InterPro" id="IPR009015">
    <property type="entry name" value="Fucose_isomerase_N/cen_sf"/>
</dbReference>
<dbReference type="PANTHER" id="PTHR36120:SF1">
    <property type="entry name" value="L-FUCOSE ISOMERASE C-TERMINAL DOMAIN-CONTAINING PROTEIN"/>
    <property type="match status" value="1"/>
</dbReference>
<evidence type="ECO:0000256" key="1">
    <source>
        <dbReference type="ARBA" id="ARBA00023235"/>
    </source>
</evidence>
<evidence type="ECO:0000313" key="4">
    <source>
        <dbReference type="EMBL" id="GAI80831.1"/>
    </source>
</evidence>
<dbReference type="GO" id="GO:0005737">
    <property type="term" value="C:cytoplasm"/>
    <property type="evidence" value="ECO:0007669"/>
    <property type="project" value="InterPro"/>
</dbReference>
<dbReference type="AlphaFoldDB" id="X1SNV1"/>
<gene>
    <name evidence="4" type="ORF">S12H4_21118</name>
</gene>
<dbReference type="Pfam" id="PF02952">
    <property type="entry name" value="Fucose_iso_C"/>
    <property type="match status" value="1"/>
</dbReference>